<feature type="transmembrane region" description="Helical" evidence="6">
    <location>
        <begin position="42"/>
        <end position="61"/>
    </location>
</feature>
<keyword evidence="7" id="KW-0614">Plasmid</keyword>
<keyword evidence="4 6" id="KW-1133">Transmembrane helix</keyword>
<feature type="transmembrane region" description="Helical" evidence="6">
    <location>
        <begin position="177"/>
        <end position="197"/>
    </location>
</feature>
<protein>
    <recommendedName>
        <fullName evidence="6">Na(+)/H(+) antiporter NhaA</fullName>
    </recommendedName>
    <alternativeName>
        <fullName evidence="6">Sodium/proton antiporter NhaA</fullName>
    </alternativeName>
</protein>
<feature type="transmembrane region" description="Helical" evidence="6">
    <location>
        <begin position="434"/>
        <end position="454"/>
    </location>
</feature>
<geneLocation type="plasmid" evidence="7 8">
    <name>pSA2</name>
</geneLocation>
<feature type="transmembrane region" description="Helical" evidence="6">
    <location>
        <begin position="231"/>
        <end position="259"/>
    </location>
</feature>
<dbReference type="OrthoDB" id="9808135at2"/>
<keyword evidence="2 6" id="KW-1003">Cell membrane</keyword>
<proteinExistence type="inferred from homology"/>
<comment type="similarity">
    <text evidence="6">Belongs to the NhaA Na(+)/H(+) (TC 2.A.33) antiporter family.</text>
</comment>
<name>A0A1D8AEV6_9SPHN</name>
<dbReference type="Pfam" id="PF06965">
    <property type="entry name" value="Na_H_antiport_1"/>
    <property type="match status" value="1"/>
</dbReference>
<feature type="transmembrane region" description="Helical" evidence="6">
    <location>
        <begin position="364"/>
        <end position="387"/>
    </location>
</feature>
<dbReference type="PANTHER" id="PTHR30341:SF0">
    <property type="entry name" value="NA(+)_H(+) ANTIPORTER NHAA"/>
    <property type="match status" value="1"/>
</dbReference>
<evidence type="ECO:0000256" key="4">
    <source>
        <dbReference type="ARBA" id="ARBA00022989"/>
    </source>
</evidence>
<dbReference type="HAMAP" id="MF_01844">
    <property type="entry name" value="NhaA"/>
    <property type="match status" value="1"/>
</dbReference>
<dbReference type="AlphaFoldDB" id="A0A1D8AEV6"/>
<dbReference type="InterPro" id="IPR004670">
    <property type="entry name" value="NhaA"/>
</dbReference>
<evidence type="ECO:0000256" key="2">
    <source>
        <dbReference type="ARBA" id="ARBA00022475"/>
    </source>
</evidence>
<accession>A0A1D8AEV6</accession>
<comment type="catalytic activity">
    <reaction evidence="6">
        <text>Na(+)(in) + 2 H(+)(out) = Na(+)(out) + 2 H(+)(in)</text>
        <dbReference type="Rhea" id="RHEA:29251"/>
        <dbReference type="ChEBI" id="CHEBI:15378"/>
        <dbReference type="ChEBI" id="CHEBI:29101"/>
    </reaction>
</comment>
<feature type="transmembrane region" description="Helical" evidence="6">
    <location>
        <begin position="119"/>
        <end position="139"/>
    </location>
</feature>
<evidence type="ECO:0000256" key="6">
    <source>
        <dbReference type="HAMAP-Rule" id="MF_01844"/>
    </source>
</evidence>
<evidence type="ECO:0000313" key="7">
    <source>
        <dbReference type="EMBL" id="AOR80648.1"/>
    </source>
</evidence>
<dbReference type="KEGG" id="nre:BES08_27840"/>
<dbReference type="RefSeq" id="WP_069709994.1">
    <property type="nucleotide sequence ID" value="NZ_CP017077.1"/>
</dbReference>
<keyword evidence="6" id="KW-0915">Sodium</keyword>
<keyword evidence="6" id="KW-0406">Ion transport</keyword>
<dbReference type="NCBIfam" id="TIGR00773">
    <property type="entry name" value="NhaA"/>
    <property type="match status" value="1"/>
</dbReference>
<dbReference type="InterPro" id="IPR023171">
    <property type="entry name" value="Na/H_antiporter_dom_sf"/>
</dbReference>
<keyword evidence="8" id="KW-1185">Reference proteome</keyword>
<evidence type="ECO:0000313" key="8">
    <source>
        <dbReference type="Proteomes" id="UP000094626"/>
    </source>
</evidence>
<evidence type="ECO:0000256" key="5">
    <source>
        <dbReference type="ARBA" id="ARBA00023136"/>
    </source>
</evidence>
<gene>
    <name evidence="6" type="primary">nhaA</name>
    <name evidence="7" type="ORF">BES08_27840</name>
</gene>
<organism evidence="7 8">
    <name type="scientific">Novosphingobium resinovorum</name>
    <dbReference type="NCBI Taxonomy" id="158500"/>
    <lineage>
        <taxon>Bacteria</taxon>
        <taxon>Pseudomonadati</taxon>
        <taxon>Pseudomonadota</taxon>
        <taxon>Alphaproteobacteria</taxon>
        <taxon>Sphingomonadales</taxon>
        <taxon>Sphingomonadaceae</taxon>
        <taxon>Novosphingobium</taxon>
    </lineage>
</organism>
<comment type="function">
    <text evidence="6">Na(+)/H(+) antiporter that extrudes sodium in exchange for external protons.</text>
</comment>
<feature type="transmembrane region" description="Helical" evidence="6">
    <location>
        <begin position="203"/>
        <end position="219"/>
    </location>
</feature>
<comment type="subcellular location">
    <subcellularLocation>
        <location evidence="1">Cell inner membrane</location>
        <topology evidence="1">Multi-pass membrane protein</topology>
    </subcellularLocation>
    <subcellularLocation>
        <location evidence="6">Cell membrane</location>
        <topology evidence="6">Multi-pass membrane protein</topology>
    </subcellularLocation>
</comment>
<dbReference type="EMBL" id="CP017077">
    <property type="protein sequence ID" value="AOR80648.1"/>
    <property type="molecule type" value="Genomic_DNA"/>
</dbReference>
<keyword evidence="3 6" id="KW-0812">Transmembrane</keyword>
<dbReference type="Gene3D" id="1.20.1530.10">
    <property type="entry name" value="Na+/H+ antiporter like domain"/>
    <property type="match status" value="1"/>
</dbReference>
<sequence length="463" mass="49020">MAIRPRIAGREHARAGTSPISRAFLKRVAPLFAGKEISGGPMLLATFVALVLSSSPLASGWEDFWGLSLEISLGSHSLSHSLAEWIDHALLPLFFVIIGTDMKREIVTGELSRWRSAAFPLLGAIGGMVVPVGLFLVIAGQGPEAAGWGAVVVTDTAFGLALLAIFSDRFPAGLRALLLAFAAIDDVGGLLVIAGAYTRHIEIVGLVVAAVSFGVMLLLRKLRWFSSFPYVLLSIATWGGIFASGIHATIAGVVIGFVAPVRPRLDKDAFSRGVQRKVDDFQDAYRQLRQADGDDRIDRAAHHEVEAHLGYLDEMTAATEVTGDRLVGVLTPWVSYFVLPLFVLSNVHVAITPDALAGAVASPLAPAVVAALVLGKPIGFLFASWLGTRTGIARLPSGVTWRMVLAMSSLAGIGFTISLFIADLAFADSRLVEQASLGTLAASAVAGLAGYVFLRFAGDRPKM</sequence>
<keyword evidence="6" id="KW-0813">Transport</keyword>
<keyword evidence="5 6" id="KW-0472">Membrane</keyword>
<dbReference type="PANTHER" id="PTHR30341">
    <property type="entry name" value="SODIUM ION/PROTON ANTIPORTER NHAA-RELATED"/>
    <property type="match status" value="1"/>
</dbReference>
<reference evidence="8" key="1">
    <citation type="journal article" date="2017" name="J. Biotechnol.">
        <title>Complete genome sequence of Novosphingobium resinovorum SA1, a versatile xenobiotic-degrading bacterium capable of utilizing sulfanilic acid.</title>
        <authorList>
            <person name="Hegedus B."/>
            <person name="Kos P.B."/>
            <person name="Balint B."/>
            <person name="Maroti G."/>
            <person name="Gan H.M."/>
            <person name="Perei K."/>
            <person name="Rakhely G."/>
        </authorList>
    </citation>
    <scope>NUCLEOTIDE SEQUENCE [LARGE SCALE GENOMIC DNA]</scope>
    <source>
        <strain evidence="8">SA1</strain>
    </source>
</reference>
<keyword evidence="6" id="KW-0050">Antiport</keyword>
<dbReference type="GO" id="GO:0006885">
    <property type="term" value="P:regulation of pH"/>
    <property type="evidence" value="ECO:0007669"/>
    <property type="project" value="UniProtKB-UniRule"/>
</dbReference>
<evidence type="ECO:0000256" key="3">
    <source>
        <dbReference type="ARBA" id="ARBA00022692"/>
    </source>
</evidence>
<feature type="transmembrane region" description="Helical" evidence="6">
    <location>
        <begin position="145"/>
        <end position="165"/>
    </location>
</feature>
<dbReference type="GO" id="GO:0015385">
    <property type="term" value="F:sodium:proton antiporter activity"/>
    <property type="evidence" value="ECO:0007669"/>
    <property type="project" value="UniProtKB-UniRule"/>
</dbReference>
<keyword evidence="6" id="KW-0739">Sodium transport</keyword>
<feature type="transmembrane region" description="Helical" evidence="6">
    <location>
        <begin position="399"/>
        <end position="422"/>
    </location>
</feature>
<dbReference type="GO" id="GO:0005886">
    <property type="term" value="C:plasma membrane"/>
    <property type="evidence" value="ECO:0007669"/>
    <property type="project" value="UniProtKB-SubCell"/>
</dbReference>
<dbReference type="Proteomes" id="UP000094626">
    <property type="component" value="Plasmid pSA2"/>
</dbReference>
<evidence type="ECO:0000256" key="1">
    <source>
        <dbReference type="ARBA" id="ARBA00004429"/>
    </source>
</evidence>